<accession>A0A844AWB2</accession>
<reference evidence="3 4" key="1">
    <citation type="submission" date="2019-11" db="EMBL/GenBank/DDBJ databases">
        <title>Caenimonas koreensis gen. nov., sp. nov., isolated from activated sludge.</title>
        <authorList>
            <person name="Seung H.R."/>
        </authorList>
    </citation>
    <scope>NUCLEOTIDE SEQUENCE [LARGE SCALE GENOMIC DNA]</scope>
    <source>
        <strain evidence="3 4">EMB320</strain>
    </source>
</reference>
<dbReference type="Pfam" id="PF13409">
    <property type="entry name" value="GST_N_2"/>
    <property type="match status" value="1"/>
</dbReference>
<organism evidence="3 4">
    <name type="scientific">Caenimonas koreensis DSM 17982</name>
    <dbReference type="NCBI Taxonomy" id="1121255"/>
    <lineage>
        <taxon>Bacteria</taxon>
        <taxon>Pseudomonadati</taxon>
        <taxon>Pseudomonadota</taxon>
        <taxon>Betaproteobacteria</taxon>
        <taxon>Burkholderiales</taxon>
        <taxon>Comamonadaceae</taxon>
        <taxon>Caenimonas</taxon>
    </lineage>
</organism>
<dbReference type="SUPFAM" id="SSF52833">
    <property type="entry name" value="Thioredoxin-like"/>
    <property type="match status" value="1"/>
</dbReference>
<keyword evidence="3" id="KW-0808">Transferase</keyword>
<dbReference type="InterPro" id="IPR036249">
    <property type="entry name" value="Thioredoxin-like_sf"/>
</dbReference>
<evidence type="ECO:0000313" key="4">
    <source>
        <dbReference type="Proteomes" id="UP000487350"/>
    </source>
</evidence>
<dbReference type="SFLD" id="SFLDG00358">
    <property type="entry name" value="Main_(cytGST)"/>
    <property type="match status" value="1"/>
</dbReference>
<protein>
    <submittedName>
        <fullName evidence="3">Glutathione S-transferase</fullName>
    </submittedName>
</protein>
<proteinExistence type="predicted"/>
<feature type="domain" description="GST C-terminal" evidence="2">
    <location>
        <begin position="86"/>
        <end position="216"/>
    </location>
</feature>
<dbReference type="OrthoDB" id="3828095at2"/>
<dbReference type="CDD" id="cd03057">
    <property type="entry name" value="GST_N_Beta"/>
    <property type="match status" value="1"/>
</dbReference>
<evidence type="ECO:0000259" key="1">
    <source>
        <dbReference type="PROSITE" id="PS50404"/>
    </source>
</evidence>
<dbReference type="InterPro" id="IPR004046">
    <property type="entry name" value="GST_C"/>
</dbReference>
<dbReference type="SFLD" id="SFLDG01150">
    <property type="entry name" value="Main.1:_Beta-like"/>
    <property type="match status" value="1"/>
</dbReference>
<keyword evidence="4" id="KW-1185">Reference proteome</keyword>
<dbReference type="Gene3D" id="1.20.1050.10">
    <property type="match status" value="1"/>
</dbReference>
<dbReference type="PANTHER" id="PTHR44051">
    <property type="entry name" value="GLUTATHIONE S-TRANSFERASE-RELATED"/>
    <property type="match status" value="1"/>
</dbReference>
<dbReference type="AlphaFoldDB" id="A0A844AWB2"/>
<dbReference type="CDD" id="cd03188">
    <property type="entry name" value="GST_C_Beta"/>
    <property type="match status" value="1"/>
</dbReference>
<dbReference type="PROSITE" id="PS50405">
    <property type="entry name" value="GST_CTER"/>
    <property type="match status" value="1"/>
</dbReference>
<dbReference type="GO" id="GO:0016740">
    <property type="term" value="F:transferase activity"/>
    <property type="evidence" value="ECO:0007669"/>
    <property type="project" value="UniProtKB-KW"/>
</dbReference>
<dbReference type="SFLD" id="SFLDS00019">
    <property type="entry name" value="Glutathione_Transferase_(cytos"/>
    <property type="match status" value="1"/>
</dbReference>
<comment type="caution">
    <text evidence="3">The sequence shown here is derived from an EMBL/GenBank/DDBJ whole genome shotgun (WGS) entry which is preliminary data.</text>
</comment>
<dbReference type="InterPro" id="IPR036282">
    <property type="entry name" value="Glutathione-S-Trfase_C_sf"/>
</dbReference>
<dbReference type="InterPro" id="IPR004045">
    <property type="entry name" value="Glutathione_S-Trfase_N"/>
</dbReference>
<dbReference type="PANTHER" id="PTHR44051:SF8">
    <property type="entry name" value="GLUTATHIONE S-TRANSFERASE GSTA"/>
    <property type="match status" value="1"/>
</dbReference>
<dbReference type="RefSeq" id="WP_153586100.1">
    <property type="nucleotide sequence ID" value="NZ_WJBU01000015.1"/>
</dbReference>
<evidence type="ECO:0000313" key="3">
    <source>
        <dbReference type="EMBL" id="MRD48790.1"/>
    </source>
</evidence>
<name>A0A844AWB2_9BURK</name>
<dbReference type="EMBL" id="WJBU01000015">
    <property type="protein sequence ID" value="MRD48790.1"/>
    <property type="molecule type" value="Genomic_DNA"/>
</dbReference>
<dbReference type="InterPro" id="IPR040079">
    <property type="entry name" value="Glutathione_S-Trfase"/>
</dbReference>
<dbReference type="Pfam" id="PF00043">
    <property type="entry name" value="GST_C"/>
    <property type="match status" value="1"/>
</dbReference>
<dbReference type="PROSITE" id="PS50404">
    <property type="entry name" value="GST_NTER"/>
    <property type="match status" value="1"/>
</dbReference>
<dbReference type="Proteomes" id="UP000487350">
    <property type="component" value="Unassembled WGS sequence"/>
</dbReference>
<evidence type="ECO:0000259" key="2">
    <source>
        <dbReference type="PROSITE" id="PS50405"/>
    </source>
</evidence>
<dbReference type="InterPro" id="IPR010987">
    <property type="entry name" value="Glutathione-S-Trfase_C-like"/>
</dbReference>
<dbReference type="SUPFAM" id="SSF47616">
    <property type="entry name" value="GST C-terminal domain-like"/>
    <property type="match status" value="1"/>
</dbReference>
<sequence>MIRLYFYPATAAMIPHIVLEEIGEPYERVLVDRAAGAHKHPDFLGLNPNGLLPVLTDGNLVLYETAAIVLHLCDMHPGAFLAPALRTAERAHFYKWLVWLTSTLQTTLIVYFYPERWVNEGNEQGSAEVKAQAEMRVAALLEQLDAELARTGGPWFMGAKYTALDAYVFTLCRWTRNFSMQAPARSRPLLGPYLQRMLARPALQRVIAHEELAPPLV</sequence>
<gene>
    <name evidence="3" type="ORF">GHT07_16000</name>
</gene>
<feature type="domain" description="GST N-terminal" evidence="1">
    <location>
        <begin position="1"/>
        <end position="80"/>
    </location>
</feature>
<dbReference type="Gene3D" id="3.40.30.10">
    <property type="entry name" value="Glutaredoxin"/>
    <property type="match status" value="1"/>
</dbReference>